<dbReference type="Gene3D" id="1.25.40.10">
    <property type="entry name" value="Tetratricopeptide repeat domain"/>
    <property type="match status" value="3"/>
</dbReference>
<dbReference type="InterPro" id="IPR001245">
    <property type="entry name" value="Ser-Thr/Tyr_kinase_cat_dom"/>
</dbReference>
<dbReference type="SUPFAM" id="SSF81901">
    <property type="entry name" value="HCP-like"/>
    <property type="match status" value="3"/>
</dbReference>
<accession>A0A2H5SLP9</accession>
<evidence type="ECO:0000313" key="3">
    <source>
        <dbReference type="Proteomes" id="UP000018888"/>
    </source>
</evidence>
<keyword evidence="3" id="KW-1185">Reference proteome</keyword>
<dbReference type="AlphaFoldDB" id="A0A2H5SLP9"/>
<dbReference type="Pfam" id="PF07714">
    <property type="entry name" value="PK_Tyr_Ser-Thr"/>
    <property type="match status" value="1"/>
</dbReference>
<dbReference type="SMR" id="A0A2H5SLP9"/>
<dbReference type="SUPFAM" id="SSF56112">
    <property type="entry name" value="Protein kinase-like (PK-like)"/>
    <property type="match status" value="1"/>
</dbReference>
<comment type="similarity">
    <text evidence="1">Belongs to the sel-1 family.</text>
</comment>
<dbReference type="PRINTS" id="PR00109">
    <property type="entry name" value="TYRKINASE"/>
</dbReference>
<dbReference type="InterPro" id="IPR011009">
    <property type="entry name" value="Kinase-like_dom_sf"/>
</dbReference>
<reference evidence="2 3" key="2">
    <citation type="journal article" date="2018" name="New Phytol.">
        <title>High intraspecific genome diversity in the model arbuscular mycorrhizal symbiont Rhizophagus irregularis.</title>
        <authorList>
            <person name="Chen E.C.H."/>
            <person name="Morin E."/>
            <person name="Beaudet D."/>
            <person name="Noel J."/>
            <person name="Yildirir G."/>
            <person name="Ndikumana S."/>
            <person name="Charron P."/>
            <person name="St-Onge C."/>
            <person name="Giorgi J."/>
            <person name="Kruger M."/>
            <person name="Marton T."/>
            <person name="Ropars J."/>
            <person name="Grigoriev I.V."/>
            <person name="Hainaut M."/>
            <person name="Henrissat B."/>
            <person name="Roux C."/>
            <person name="Martin F."/>
            <person name="Corradi N."/>
        </authorList>
    </citation>
    <scope>NUCLEOTIDE SEQUENCE [LARGE SCALE GENOMIC DNA]</scope>
    <source>
        <strain evidence="2 3">DAOM 197198</strain>
    </source>
</reference>
<dbReference type="Proteomes" id="UP000018888">
    <property type="component" value="Unassembled WGS sequence"/>
</dbReference>
<gene>
    <name evidence="2" type="ORF">GLOIN_2v1884133</name>
</gene>
<organism evidence="2 3">
    <name type="scientific">Rhizophagus irregularis (strain DAOM 181602 / DAOM 197198 / MUCL 43194)</name>
    <name type="common">Arbuscular mycorrhizal fungus</name>
    <name type="synonym">Glomus intraradices</name>
    <dbReference type="NCBI Taxonomy" id="747089"/>
    <lineage>
        <taxon>Eukaryota</taxon>
        <taxon>Fungi</taxon>
        <taxon>Fungi incertae sedis</taxon>
        <taxon>Mucoromycota</taxon>
        <taxon>Glomeromycotina</taxon>
        <taxon>Glomeromycetes</taxon>
        <taxon>Glomerales</taxon>
        <taxon>Glomeraceae</taxon>
        <taxon>Rhizophagus</taxon>
    </lineage>
</organism>
<dbReference type="PANTHER" id="PTHR11102">
    <property type="entry name" value="SEL-1-LIKE PROTEIN"/>
    <property type="match status" value="1"/>
</dbReference>
<dbReference type="InterPro" id="IPR006597">
    <property type="entry name" value="Sel1-like"/>
</dbReference>
<dbReference type="EMBL" id="AUPC02000375">
    <property type="protein sequence ID" value="POG60706.1"/>
    <property type="molecule type" value="Genomic_DNA"/>
</dbReference>
<dbReference type="InterPro" id="IPR000719">
    <property type="entry name" value="Prot_kinase_dom"/>
</dbReference>
<proteinExistence type="inferred from homology"/>
<reference evidence="2 3" key="1">
    <citation type="journal article" date="2013" name="Proc. Natl. Acad. Sci. U.S.A.">
        <title>Genome of an arbuscular mycorrhizal fungus provides insight into the oldest plant symbiosis.</title>
        <authorList>
            <person name="Tisserant E."/>
            <person name="Malbreil M."/>
            <person name="Kuo A."/>
            <person name="Kohler A."/>
            <person name="Symeonidi A."/>
            <person name="Balestrini R."/>
            <person name="Charron P."/>
            <person name="Duensing N."/>
            <person name="Frei Dit Frey N."/>
            <person name="Gianinazzi-Pearson V."/>
            <person name="Gilbert L.B."/>
            <person name="Handa Y."/>
            <person name="Herr J.R."/>
            <person name="Hijri M."/>
            <person name="Koul R."/>
            <person name="Kawaguchi M."/>
            <person name="Krajinski F."/>
            <person name="Lammers P.J."/>
            <person name="Masclaux F.G."/>
            <person name="Murat C."/>
            <person name="Morin E."/>
            <person name="Ndikumana S."/>
            <person name="Pagni M."/>
            <person name="Petitpierre D."/>
            <person name="Requena N."/>
            <person name="Rosikiewicz P."/>
            <person name="Riley R."/>
            <person name="Saito K."/>
            <person name="San Clemente H."/>
            <person name="Shapiro H."/>
            <person name="van Tuinen D."/>
            <person name="Becard G."/>
            <person name="Bonfante P."/>
            <person name="Paszkowski U."/>
            <person name="Shachar-Hill Y.Y."/>
            <person name="Tuskan G.A."/>
            <person name="Young P.W."/>
            <person name="Sanders I.R."/>
            <person name="Henrissat B."/>
            <person name="Rensing S.A."/>
            <person name="Grigoriev I.V."/>
            <person name="Corradi N."/>
            <person name="Roux C."/>
            <person name="Martin F."/>
        </authorList>
    </citation>
    <scope>NUCLEOTIDE SEQUENCE [LARGE SCALE GENOMIC DNA]</scope>
    <source>
        <strain evidence="2 3">DAOM 197198</strain>
    </source>
</reference>
<sequence length="809" mass="91846">MTKLKEWIDMKVNDEVIKYFEYNNFSDIEDIAKGGFGIVRSANWIDGGIKVALKSPLINLAIDENQMENFIKELKLLHQVNVHPNINRFLGVTKDPVHDDHIIILQYANQGNLREYLEKDFLSLHWKDKSQMALDITCGLKYLHSRQIIHRDLHAKNILVNNGSLMIADFGLSKHLTEIKSNSILLGMPAYIDPQCYIKNNYKRNKKSDIYSLGVLLWEISSGTPPFSKIPVLRINLEIIRGKREVSIEDTPIKYKELYETCWNGEPNQRPDIDEVYMVLVQLNSQLINNEQIKVVTKQYLGNMNNTNNLIISTEVACHDSNIENLDLPNDSNVSKEANWIESSKLQFNSKVQFRNMINNFNNLNTNNSISLMKNPYSNSILTNNKIIKYILLHLLCISIILASNLNNKNYNNTIYLISTENGNTQINFNMCNLNGTGAYKNQIKAFEWYLRSAENGNGYGQFNLGCCYKYGIGTDKNETKAFEWYLKSAINGNSYGQNSLGTCYYFGIGTDKNNTKAFEWYSKSSENGNGKGQFNLGICYLNGIGTDKNETKAFEWFLKSAENGDSGGQLSLGYCYLNGIRTDKNETKAFEWYLKSAEKGNSYGQLILGNYYKKGIGTDKNEIKAFKWYLKSAENGNSFGQLILANCYKLGIGTDINKTKVFEWYLKSAENGNSYGQSGLGNCYLNGIGTNKNKTKAFEWYLKSAENGNSRGQNSLGNCYLNGIGIDKNETKAFEWYLKSAENGNSNGQFSLGNCYLNGIGTDKNETKAFEWYLKSAENGKRKGQIDLSNCHKYNIGTDKKHLNCCKY</sequence>
<dbReference type="PROSITE" id="PS50011">
    <property type="entry name" value="PROTEIN_KINASE_DOM"/>
    <property type="match status" value="1"/>
</dbReference>
<evidence type="ECO:0000256" key="1">
    <source>
        <dbReference type="ARBA" id="ARBA00038101"/>
    </source>
</evidence>
<dbReference type="GO" id="GO:0005524">
    <property type="term" value="F:ATP binding"/>
    <property type="evidence" value="ECO:0007669"/>
    <property type="project" value="InterPro"/>
</dbReference>
<dbReference type="SMART" id="SM00671">
    <property type="entry name" value="SEL1"/>
    <property type="match status" value="10"/>
</dbReference>
<dbReference type="Gene3D" id="1.10.510.10">
    <property type="entry name" value="Transferase(Phosphotransferase) domain 1"/>
    <property type="match status" value="1"/>
</dbReference>
<dbReference type="InterPro" id="IPR011990">
    <property type="entry name" value="TPR-like_helical_dom_sf"/>
</dbReference>
<dbReference type="VEuPathDB" id="FungiDB:RhiirFUN_014017"/>
<dbReference type="Pfam" id="PF08238">
    <property type="entry name" value="Sel1"/>
    <property type="match status" value="10"/>
</dbReference>
<dbReference type="PANTHER" id="PTHR11102:SF160">
    <property type="entry name" value="ERAD-ASSOCIATED E3 UBIQUITIN-PROTEIN LIGASE COMPONENT HRD3"/>
    <property type="match status" value="1"/>
</dbReference>
<dbReference type="InterPro" id="IPR050767">
    <property type="entry name" value="Sel1_AlgK"/>
</dbReference>
<protein>
    <submittedName>
        <fullName evidence="2">Kinase-like domain-containing protein</fullName>
    </submittedName>
</protein>
<name>A0A2H5SLP9_RHIID</name>
<dbReference type="STRING" id="747089.A0A2H5SLP9"/>
<comment type="caution">
    <text evidence="2">The sequence shown here is derived from an EMBL/GenBank/DDBJ whole genome shotgun (WGS) entry which is preliminary data.</text>
</comment>
<evidence type="ECO:0000313" key="2">
    <source>
        <dbReference type="EMBL" id="POG60706.1"/>
    </source>
</evidence>
<dbReference type="GO" id="GO:0004672">
    <property type="term" value="F:protein kinase activity"/>
    <property type="evidence" value="ECO:0007669"/>
    <property type="project" value="InterPro"/>
</dbReference>